<accession>A0A1Y6D4Z9</accession>
<proteinExistence type="predicted"/>
<feature type="region of interest" description="Disordered" evidence="1">
    <location>
        <begin position="116"/>
        <end position="141"/>
    </location>
</feature>
<evidence type="ECO:0000313" key="2">
    <source>
        <dbReference type="EMBL" id="SMF97676.1"/>
    </source>
</evidence>
<evidence type="ECO:0000313" key="3">
    <source>
        <dbReference type="Proteomes" id="UP000192923"/>
    </source>
</evidence>
<evidence type="ECO:0000256" key="1">
    <source>
        <dbReference type="SAM" id="MobiDB-lite"/>
    </source>
</evidence>
<name>A0A1Y6D4Z9_9GAMM</name>
<gene>
    <name evidence="2" type="ORF">SAMN02949497_0246</name>
</gene>
<dbReference type="EMBL" id="FXAM01000003">
    <property type="protein sequence ID" value="SMF97676.1"/>
    <property type="molecule type" value="Genomic_DNA"/>
</dbReference>
<dbReference type="AlphaFoldDB" id="A0A1Y6D4Z9"/>
<feature type="compositionally biased region" description="Low complexity" evidence="1">
    <location>
        <begin position="118"/>
        <end position="127"/>
    </location>
</feature>
<organism evidence="2 3">
    <name type="scientific">Methylomagnum ishizawai</name>
    <dbReference type="NCBI Taxonomy" id="1760988"/>
    <lineage>
        <taxon>Bacteria</taxon>
        <taxon>Pseudomonadati</taxon>
        <taxon>Pseudomonadota</taxon>
        <taxon>Gammaproteobacteria</taxon>
        <taxon>Methylococcales</taxon>
        <taxon>Methylococcaceae</taxon>
        <taxon>Methylomagnum</taxon>
    </lineage>
</organism>
<protein>
    <submittedName>
        <fullName evidence="2">Uncharacterized protein</fullName>
    </submittedName>
</protein>
<dbReference type="Proteomes" id="UP000192923">
    <property type="component" value="Unassembled WGS sequence"/>
</dbReference>
<dbReference type="STRING" id="1760988.SAMN02949497_0246"/>
<reference evidence="2 3" key="1">
    <citation type="submission" date="2016-12" db="EMBL/GenBank/DDBJ databases">
        <authorList>
            <person name="Song W.-J."/>
            <person name="Kurnit D.M."/>
        </authorList>
    </citation>
    <scope>NUCLEOTIDE SEQUENCE [LARGE SCALE GENOMIC DNA]</scope>
    <source>
        <strain evidence="2 3">175</strain>
    </source>
</reference>
<keyword evidence="3" id="KW-1185">Reference proteome</keyword>
<sequence length="237" mass="24775">MPSFQHPAQRGSAFFYIMVLLGVAVAAFLAGRYSADGALAQENKKLRASVRLLRGDKLGIGVAQETAPDAPGPAVAAPSSAVLADTAPPPTEVAIPTPVEAAPPAPEVPAVVTPPAPEAAATATAPETPIPPPKPRKTAKSWISDLGDGVQGTATYWHCNNAKLVADGMEYYAYGSIPAASLKKPGDAYSVKNGKAIVVSGCWSPKLDKAILYRKSDGRRWEPGFKLDDGSWSLEME</sequence>